<dbReference type="RefSeq" id="WP_134383169.1">
    <property type="nucleotide sequence ID" value="NZ_SORX01000017.1"/>
</dbReference>
<sequence length="114" mass="13175">MDWIMLAAGGLGLFLFILSFFLKDRTKATEDELQELSMSLYQEMSQLKKRTKLLEEELMIEPIANHKTVKPKQINEILANQVLSLHKQGMKPDQISKLSSLHIDDVRHLINNRS</sequence>
<proteinExistence type="predicted"/>
<keyword evidence="2" id="KW-0812">Transmembrane</keyword>
<name>A0A4Y8L4D4_9BACL</name>
<evidence type="ECO:0000256" key="2">
    <source>
        <dbReference type="SAM" id="Phobius"/>
    </source>
</evidence>
<comment type="caution">
    <text evidence="3">The sequence shown here is derived from an EMBL/GenBank/DDBJ whole genome shotgun (WGS) entry which is preliminary data.</text>
</comment>
<organism evidence="3 4">
    <name type="scientific">Jeotgalibacillus salarius</name>
    <dbReference type="NCBI Taxonomy" id="546023"/>
    <lineage>
        <taxon>Bacteria</taxon>
        <taxon>Bacillati</taxon>
        <taxon>Bacillota</taxon>
        <taxon>Bacilli</taxon>
        <taxon>Bacillales</taxon>
        <taxon>Caryophanaceae</taxon>
        <taxon>Jeotgalibacillus</taxon>
    </lineage>
</organism>
<dbReference type="OrthoDB" id="2454584at2"/>
<keyword evidence="4" id="KW-1185">Reference proteome</keyword>
<feature type="transmembrane region" description="Helical" evidence="2">
    <location>
        <begin position="6"/>
        <end position="22"/>
    </location>
</feature>
<dbReference type="EMBL" id="SORX01000017">
    <property type="protein sequence ID" value="TFD97515.1"/>
    <property type="molecule type" value="Genomic_DNA"/>
</dbReference>
<keyword evidence="1" id="KW-0175">Coiled coil</keyword>
<dbReference type="Proteomes" id="UP000297776">
    <property type="component" value="Unassembled WGS sequence"/>
</dbReference>
<keyword evidence="2" id="KW-0472">Membrane</keyword>
<gene>
    <name evidence="3" type="ORF">E2626_16415</name>
</gene>
<accession>A0A4Y8L4D4</accession>
<evidence type="ECO:0000256" key="1">
    <source>
        <dbReference type="SAM" id="Coils"/>
    </source>
</evidence>
<reference evidence="3 4" key="1">
    <citation type="submission" date="2019-03" db="EMBL/GenBank/DDBJ databases">
        <authorList>
            <person name="Yang Y."/>
        </authorList>
    </citation>
    <scope>NUCLEOTIDE SEQUENCE [LARGE SCALE GENOMIC DNA]</scope>
    <source>
        <strain evidence="3 4">ASL-1</strain>
    </source>
</reference>
<evidence type="ECO:0000313" key="3">
    <source>
        <dbReference type="EMBL" id="TFD97515.1"/>
    </source>
</evidence>
<feature type="coiled-coil region" evidence="1">
    <location>
        <begin position="30"/>
        <end position="57"/>
    </location>
</feature>
<protein>
    <submittedName>
        <fullName evidence="3">Uncharacterized protein</fullName>
    </submittedName>
</protein>
<dbReference type="AlphaFoldDB" id="A0A4Y8L4D4"/>
<evidence type="ECO:0000313" key="4">
    <source>
        <dbReference type="Proteomes" id="UP000297776"/>
    </source>
</evidence>
<keyword evidence="2" id="KW-1133">Transmembrane helix</keyword>